<protein>
    <submittedName>
        <fullName evidence="3">Uncharacterized protein</fullName>
    </submittedName>
</protein>
<organism evidence="3 4">
    <name type="scientific">Klebsormidium nitens</name>
    <name type="common">Green alga</name>
    <name type="synonym">Ulothrix nitens</name>
    <dbReference type="NCBI Taxonomy" id="105231"/>
    <lineage>
        <taxon>Eukaryota</taxon>
        <taxon>Viridiplantae</taxon>
        <taxon>Streptophyta</taxon>
        <taxon>Klebsormidiophyceae</taxon>
        <taxon>Klebsormidiales</taxon>
        <taxon>Klebsormidiaceae</taxon>
        <taxon>Klebsormidium</taxon>
    </lineage>
</organism>
<reference evidence="3 4" key="1">
    <citation type="journal article" date="2014" name="Nat. Commun.">
        <title>Klebsormidium flaccidum genome reveals primary factors for plant terrestrial adaptation.</title>
        <authorList>
            <person name="Hori K."/>
            <person name="Maruyama F."/>
            <person name="Fujisawa T."/>
            <person name="Togashi T."/>
            <person name="Yamamoto N."/>
            <person name="Seo M."/>
            <person name="Sato S."/>
            <person name="Yamada T."/>
            <person name="Mori H."/>
            <person name="Tajima N."/>
            <person name="Moriyama T."/>
            <person name="Ikeuchi M."/>
            <person name="Watanabe M."/>
            <person name="Wada H."/>
            <person name="Kobayashi K."/>
            <person name="Saito M."/>
            <person name="Masuda T."/>
            <person name="Sasaki-Sekimoto Y."/>
            <person name="Mashiguchi K."/>
            <person name="Awai K."/>
            <person name="Shimojima M."/>
            <person name="Masuda S."/>
            <person name="Iwai M."/>
            <person name="Nobusawa T."/>
            <person name="Narise T."/>
            <person name="Kondo S."/>
            <person name="Saito H."/>
            <person name="Sato R."/>
            <person name="Murakawa M."/>
            <person name="Ihara Y."/>
            <person name="Oshima-Yamada Y."/>
            <person name="Ohtaka K."/>
            <person name="Satoh M."/>
            <person name="Sonobe K."/>
            <person name="Ishii M."/>
            <person name="Ohtani R."/>
            <person name="Kanamori-Sato M."/>
            <person name="Honoki R."/>
            <person name="Miyazaki D."/>
            <person name="Mochizuki H."/>
            <person name="Umetsu J."/>
            <person name="Higashi K."/>
            <person name="Shibata D."/>
            <person name="Kamiya Y."/>
            <person name="Sato N."/>
            <person name="Nakamura Y."/>
            <person name="Tabata S."/>
            <person name="Ida S."/>
            <person name="Kurokawa K."/>
            <person name="Ohta H."/>
        </authorList>
    </citation>
    <scope>NUCLEOTIDE SEQUENCE [LARGE SCALE GENOMIC DNA]</scope>
    <source>
        <strain evidence="3 4">NIES-2285</strain>
    </source>
</reference>
<evidence type="ECO:0000313" key="3">
    <source>
        <dbReference type="EMBL" id="GAQ79394.1"/>
    </source>
</evidence>
<feature type="region of interest" description="Disordered" evidence="2">
    <location>
        <begin position="756"/>
        <end position="812"/>
    </location>
</feature>
<sequence length="812" mass="87878">MDWHGCPDPNAYCPPEHCSDPVAHHRIQARKRAEAAFGGAAKGFPPSIHFRGVAEEKVTARTVYNEGSSAKPHFDPAPFLKERRVAAASGGAEDDMAQSGKEARSSEATLPHIPATDSAGVKVPLLKLGQLNKLPDRERAQSLSARSATSAFKSTTQRGPRTARETIVGWQPLRSRRSRDEKVDPEQLLETLFPEMHQDLKLLLDKDFVEKLSGVRTNPELDGDVQQRLRAMVAETRGAGATDAGDIGGVVIDGINERKANVAEPLAAGREEVSGIGDGVARGKFGKTVRKVSQQAGQAGKDGDFEQRAAICRPVLPHLFLGALGNDTGVGAGDGQDWAEAGVSSTAGLGKVQQPLKGGQSLAPPTVRSGRKQSITESARSSRRRSSNSSDRSSKPEPSAPTKRVPALAIDTTMRKKMETVSAELEEYKRKVRELEIQLSVTSPRKAEEKLQKLEARLQEQISVLEKQYRLKVDNIRAAHRTELADWKASEAESIRTALERACEAKLKAAAEEREGVQRRLLETQTQAQAAEESASQEKALRAPMEAEVTRLRRHCKAIESRSRALERELLELQARAGDTKGAARLLSEPVVSHPAFSRHFSLRSDSLDIARQSSFLSDASDGARTEASNSIPEDRTLSQSNSGTYSSVPDGSQTERTPARRRSNRLAFNMDAAQTLSRIAGTSSVLPSGAQTERTRGGFDRRTTLASEEALLTERGSPAAKRTLLDLSSPSLHMSLDFSEQIGLEVISGDDYSGTAEEVSKGRAPLGPGGSVRMPVFPPERMPGKPRADIGRQAVGRSLTSLLPNSSSGWR</sequence>
<feature type="region of interest" description="Disordered" evidence="2">
    <location>
        <begin position="680"/>
        <end position="699"/>
    </location>
</feature>
<keyword evidence="1" id="KW-0175">Coiled coil</keyword>
<feature type="compositionally biased region" description="Polar residues" evidence="2">
    <location>
        <begin position="799"/>
        <end position="812"/>
    </location>
</feature>
<evidence type="ECO:0000256" key="1">
    <source>
        <dbReference type="SAM" id="Coils"/>
    </source>
</evidence>
<dbReference type="Proteomes" id="UP000054558">
    <property type="component" value="Unassembled WGS sequence"/>
</dbReference>
<feature type="coiled-coil region" evidence="1">
    <location>
        <begin position="418"/>
        <end position="471"/>
    </location>
</feature>
<feature type="compositionally biased region" description="Polar residues" evidence="2">
    <location>
        <begin position="141"/>
        <end position="159"/>
    </location>
</feature>
<accession>A0A1Y1HLA8</accession>
<name>A0A1Y1HLA8_KLENI</name>
<feature type="compositionally biased region" description="Polar residues" evidence="2">
    <location>
        <begin position="680"/>
        <end position="693"/>
    </location>
</feature>
<feature type="compositionally biased region" description="Low complexity" evidence="2">
    <location>
        <begin position="525"/>
        <end position="538"/>
    </location>
</feature>
<dbReference type="EMBL" id="DF236978">
    <property type="protein sequence ID" value="GAQ79394.1"/>
    <property type="molecule type" value="Genomic_DNA"/>
</dbReference>
<feature type="region of interest" description="Disordered" evidence="2">
    <location>
        <begin position="86"/>
        <end position="115"/>
    </location>
</feature>
<evidence type="ECO:0000256" key="2">
    <source>
        <dbReference type="SAM" id="MobiDB-lite"/>
    </source>
</evidence>
<keyword evidence="4" id="KW-1185">Reference proteome</keyword>
<feature type="region of interest" description="Disordered" evidence="2">
    <location>
        <begin position="349"/>
        <end position="407"/>
    </location>
</feature>
<dbReference type="AlphaFoldDB" id="A0A1Y1HLA8"/>
<proteinExistence type="predicted"/>
<evidence type="ECO:0000313" key="4">
    <source>
        <dbReference type="Proteomes" id="UP000054558"/>
    </source>
</evidence>
<feature type="compositionally biased region" description="Polar residues" evidence="2">
    <location>
        <begin position="627"/>
        <end position="657"/>
    </location>
</feature>
<feature type="region of interest" description="Disordered" evidence="2">
    <location>
        <begin position="137"/>
        <end position="183"/>
    </location>
</feature>
<feature type="region of interest" description="Disordered" evidence="2">
    <location>
        <begin position="619"/>
        <end position="665"/>
    </location>
</feature>
<feature type="region of interest" description="Disordered" evidence="2">
    <location>
        <begin position="525"/>
        <end position="544"/>
    </location>
</feature>
<gene>
    <name evidence="3" type="ORF">KFL_000290440</name>
</gene>